<dbReference type="AlphaFoldDB" id="A0A6C0KME8"/>
<reference evidence="1" key="1">
    <citation type="journal article" date="2020" name="Nature">
        <title>Giant virus diversity and host interactions through global metagenomics.</title>
        <authorList>
            <person name="Schulz F."/>
            <person name="Roux S."/>
            <person name="Paez-Espino D."/>
            <person name="Jungbluth S."/>
            <person name="Walsh D.A."/>
            <person name="Denef V.J."/>
            <person name="McMahon K.D."/>
            <person name="Konstantinidis K.T."/>
            <person name="Eloe-Fadrosh E.A."/>
            <person name="Kyrpides N.C."/>
            <person name="Woyke T."/>
        </authorList>
    </citation>
    <scope>NUCLEOTIDE SEQUENCE</scope>
    <source>
        <strain evidence="1">GVMAG-S-3300013014-104</strain>
    </source>
</reference>
<evidence type="ECO:0000313" key="1">
    <source>
        <dbReference type="EMBL" id="QHU19175.1"/>
    </source>
</evidence>
<protein>
    <submittedName>
        <fullName evidence="1">Uncharacterized protein</fullName>
    </submittedName>
</protein>
<organism evidence="1">
    <name type="scientific">viral metagenome</name>
    <dbReference type="NCBI Taxonomy" id="1070528"/>
    <lineage>
        <taxon>unclassified sequences</taxon>
        <taxon>metagenomes</taxon>
        <taxon>organismal metagenomes</taxon>
    </lineage>
</organism>
<accession>A0A6C0KME8</accession>
<sequence>MFVDPLGKIWKLYGEIGFDNSDHEALNKFSALLEKIYDETEGNGVKKGWVVNGATQVKIPGSGLSFGTGDEIHCEPFADEVDNLEPTAGEEDQVPFHPGNLNNFEIVTDVNGPIATIHYEPGNTVEIRLGLLKNGFFVGEVAAPWVQQQGDRQQGDRQQGVAWNGEIDLEFRNQQNKLRKFKYNIFLSEKHSPVPGSLSLMLVPDVIKGVEFSFISERKLIGALPITSFVKYSKVKTAVQNVFSLIDPKNAVWPGKIQDDVAENLSLGLAAADFAFQNFKAALEAGAFNTKISMK</sequence>
<proteinExistence type="predicted"/>
<dbReference type="EMBL" id="MN740945">
    <property type="protein sequence ID" value="QHU19175.1"/>
    <property type="molecule type" value="Genomic_DNA"/>
</dbReference>
<name>A0A6C0KME8_9ZZZZ</name>